<dbReference type="InterPro" id="IPR004095">
    <property type="entry name" value="TGS"/>
</dbReference>
<dbReference type="SUPFAM" id="SSF55186">
    <property type="entry name" value="ThrRS/AlaRS common domain"/>
    <property type="match status" value="1"/>
</dbReference>
<evidence type="ECO:0000256" key="1">
    <source>
        <dbReference type="ARBA" id="ARBA00022490"/>
    </source>
</evidence>
<evidence type="ECO:0000256" key="8">
    <source>
        <dbReference type="ARBA" id="ARBA00022884"/>
    </source>
</evidence>
<dbReference type="GO" id="GO:0000049">
    <property type="term" value="F:tRNA binding"/>
    <property type="evidence" value="ECO:0007669"/>
    <property type="project" value="UniProtKB-KW"/>
</dbReference>
<keyword evidence="3 12" id="KW-0436">Ligase</keyword>
<dbReference type="EMBL" id="BEXA01000002">
    <property type="protein sequence ID" value="GAY72838.1"/>
    <property type="molecule type" value="Genomic_DNA"/>
</dbReference>
<dbReference type="Proteomes" id="UP000286974">
    <property type="component" value="Unassembled WGS sequence"/>
</dbReference>
<keyword evidence="9" id="KW-0648">Protein biosynthesis</keyword>
<dbReference type="CDD" id="cd01667">
    <property type="entry name" value="TGS_ThrRS"/>
    <property type="match status" value="1"/>
</dbReference>
<dbReference type="InterPro" id="IPR012675">
    <property type="entry name" value="Beta-grasp_dom_sf"/>
</dbReference>
<evidence type="ECO:0000256" key="4">
    <source>
        <dbReference type="ARBA" id="ARBA00022723"/>
    </source>
</evidence>
<evidence type="ECO:0000256" key="9">
    <source>
        <dbReference type="ARBA" id="ARBA00022917"/>
    </source>
</evidence>
<dbReference type="SUPFAM" id="SSF81271">
    <property type="entry name" value="TGS-like"/>
    <property type="match status" value="1"/>
</dbReference>
<keyword evidence="1" id="KW-0963">Cytoplasm</keyword>
<keyword evidence="7" id="KW-0067">ATP-binding</keyword>
<keyword evidence="4" id="KW-0479">Metal-binding</keyword>
<evidence type="ECO:0000313" key="13">
    <source>
        <dbReference type="Proteomes" id="UP000286974"/>
    </source>
</evidence>
<evidence type="ECO:0000256" key="10">
    <source>
        <dbReference type="ARBA" id="ARBA00023146"/>
    </source>
</evidence>
<sequence>MADLSFEFPDGSIKEFADAVVGEDIAKSISISLAKKAVAAKVDGKLHSINEPLHKGGKLEIVTKDSVEGLTVLRQTAAQILKMAIAQDFKNIQFGESVADVDGFYVDTDKPDTQITVDELDGLADSMKKSFQITWKSIR</sequence>
<comment type="caution">
    <text evidence="12">The sequence shown here is derived from an EMBL/GenBank/DDBJ whole genome shotgun (WGS) entry which is preliminary data.</text>
</comment>
<proteinExistence type="predicted"/>
<evidence type="ECO:0000256" key="2">
    <source>
        <dbReference type="ARBA" id="ARBA00022555"/>
    </source>
</evidence>
<reference evidence="12 13" key="1">
    <citation type="submission" date="2017-11" db="EMBL/GenBank/DDBJ databases">
        <title>Draft Genome Sequence of Lactobacillus curieae NBRC 111893 isolated from Koso, a Japanese sugar-Vegetable Fermented Beverage.</title>
        <authorList>
            <person name="Chiou T.Y."/>
            <person name="Oshima K."/>
            <person name="Suda W."/>
            <person name="Hattori M."/>
            <person name="Takahashi T."/>
        </authorList>
    </citation>
    <scope>NUCLEOTIDE SEQUENCE [LARGE SCALE GENOMIC DNA]</scope>
    <source>
        <strain evidence="12 13">NBRC111893</strain>
    </source>
</reference>
<dbReference type="InterPro" id="IPR012676">
    <property type="entry name" value="TGS-like"/>
</dbReference>
<evidence type="ECO:0000256" key="3">
    <source>
        <dbReference type="ARBA" id="ARBA00022598"/>
    </source>
</evidence>
<keyword evidence="2" id="KW-0820">tRNA-binding</keyword>
<keyword evidence="13" id="KW-1185">Reference proteome</keyword>
<evidence type="ECO:0000313" key="12">
    <source>
        <dbReference type="EMBL" id="GAY72838.1"/>
    </source>
</evidence>
<protein>
    <submittedName>
        <fullName evidence="12">Threonyl-tRNA synthetase</fullName>
        <ecNumber evidence="12">6.1.1.3</ecNumber>
    </submittedName>
</protein>
<evidence type="ECO:0000256" key="7">
    <source>
        <dbReference type="ARBA" id="ARBA00022840"/>
    </source>
</evidence>
<dbReference type="GO" id="GO:0006412">
    <property type="term" value="P:translation"/>
    <property type="evidence" value="ECO:0007669"/>
    <property type="project" value="UniProtKB-KW"/>
</dbReference>
<evidence type="ECO:0000259" key="11">
    <source>
        <dbReference type="PROSITE" id="PS51880"/>
    </source>
</evidence>
<keyword evidence="5" id="KW-0547">Nucleotide-binding</keyword>
<evidence type="ECO:0000256" key="5">
    <source>
        <dbReference type="ARBA" id="ARBA00022741"/>
    </source>
</evidence>
<dbReference type="FunFam" id="3.10.20.30:FF:000005">
    <property type="entry name" value="Threonine--tRNA ligase"/>
    <property type="match status" value="1"/>
</dbReference>
<dbReference type="Pfam" id="PF02824">
    <property type="entry name" value="TGS"/>
    <property type="match status" value="1"/>
</dbReference>
<dbReference type="PROSITE" id="PS51880">
    <property type="entry name" value="TGS"/>
    <property type="match status" value="1"/>
</dbReference>
<dbReference type="InterPro" id="IPR018163">
    <property type="entry name" value="Thr/Ala-tRNA-synth_IIc_edit"/>
</dbReference>
<name>A0A401FKN8_9LACO</name>
<dbReference type="Gene3D" id="3.10.20.30">
    <property type="match status" value="1"/>
</dbReference>
<feature type="domain" description="TGS" evidence="11">
    <location>
        <begin position="1"/>
        <end position="63"/>
    </location>
</feature>
<dbReference type="GO" id="GO:0005524">
    <property type="term" value="F:ATP binding"/>
    <property type="evidence" value="ECO:0007669"/>
    <property type="project" value="UniProtKB-KW"/>
</dbReference>
<dbReference type="GO" id="GO:0004829">
    <property type="term" value="F:threonine-tRNA ligase activity"/>
    <property type="evidence" value="ECO:0007669"/>
    <property type="project" value="UniProtKB-EC"/>
</dbReference>
<organism evidence="12 13">
    <name type="scientific">Lentilactobacillus kosonis</name>
    <dbReference type="NCBI Taxonomy" id="2810561"/>
    <lineage>
        <taxon>Bacteria</taxon>
        <taxon>Bacillati</taxon>
        <taxon>Bacillota</taxon>
        <taxon>Bacilli</taxon>
        <taxon>Lactobacillales</taxon>
        <taxon>Lactobacillaceae</taxon>
        <taxon>Lentilactobacillus</taxon>
    </lineage>
</organism>
<dbReference type="GO" id="GO:0046872">
    <property type="term" value="F:metal ion binding"/>
    <property type="evidence" value="ECO:0007669"/>
    <property type="project" value="UniProtKB-KW"/>
</dbReference>
<dbReference type="AlphaFoldDB" id="A0A401FKN8"/>
<keyword evidence="8" id="KW-0694">RNA-binding</keyword>
<keyword evidence="10 12" id="KW-0030">Aminoacyl-tRNA synthetase</keyword>
<dbReference type="Gene3D" id="3.30.980.10">
    <property type="entry name" value="Threonyl-trna Synthetase, Chain A, domain 2"/>
    <property type="match status" value="1"/>
</dbReference>
<evidence type="ECO:0000256" key="6">
    <source>
        <dbReference type="ARBA" id="ARBA00022833"/>
    </source>
</evidence>
<gene>
    <name evidence="12" type="ORF">NBRC111893_984</name>
</gene>
<keyword evidence="6" id="KW-0862">Zinc</keyword>
<dbReference type="EC" id="6.1.1.3" evidence="12"/>
<accession>A0A401FKN8</accession>